<dbReference type="GeneID" id="136823391"/>
<dbReference type="AlphaFoldDB" id="A0A7M5XF10"/>
<name>A0A7M5XF10_9CNID</name>
<accession>A0A7M5XF10</accession>
<protein>
    <submittedName>
        <fullName evidence="1">Uncharacterized protein</fullName>
    </submittedName>
</protein>
<reference evidence="1" key="1">
    <citation type="submission" date="2021-01" db="UniProtKB">
        <authorList>
            <consortium name="EnsemblMetazoa"/>
        </authorList>
    </citation>
    <scope>IDENTIFICATION</scope>
</reference>
<dbReference type="EnsemblMetazoa" id="CLYHEMT022461.1">
    <property type="protein sequence ID" value="CLYHEMP022461.1"/>
    <property type="gene ID" value="CLYHEMG022461"/>
</dbReference>
<proteinExistence type="predicted"/>
<keyword evidence="2" id="KW-1185">Reference proteome</keyword>
<organism evidence="1 2">
    <name type="scientific">Clytia hemisphaerica</name>
    <dbReference type="NCBI Taxonomy" id="252671"/>
    <lineage>
        <taxon>Eukaryota</taxon>
        <taxon>Metazoa</taxon>
        <taxon>Cnidaria</taxon>
        <taxon>Hydrozoa</taxon>
        <taxon>Hydroidolina</taxon>
        <taxon>Leptothecata</taxon>
        <taxon>Obeliida</taxon>
        <taxon>Clytiidae</taxon>
        <taxon>Clytia</taxon>
    </lineage>
</organism>
<dbReference type="OrthoDB" id="10607999at2759"/>
<dbReference type="Proteomes" id="UP000594262">
    <property type="component" value="Unplaced"/>
</dbReference>
<sequence>MYQLSGEKDVKKIRSDIIFEQEERRKTENSGRKIPCFCIENGKHPKWNLCPIDTTPKLYFVNNNRPGNNRTKSKIPLLKTSNEKLKLPSLSSQNSQWVTSTCYRRSKIPRRIDSKETGNDKEQQHLMTLQFRVDSANTDRRKTLKKGYHEKGFYKAPRPHHFRDDIHRPLQSTEELGKPDFKVNIEHDPRNINFKKHTLRNLRIPELASTKDGDTSRSLDRLPMETYKEKEPRFESKLLFPKGKYRKGRDPKDVLYEKIAKAKNLPISNKEFEIQRPDINDHKTVDLLEITRNGPRHKCLNPEE</sequence>
<evidence type="ECO:0000313" key="2">
    <source>
        <dbReference type="Proteomes" id="UP000594262"/>
    </source>
</evidence>
<evidence type="ECO:0000313" key="1">
    <source>
        <dbReference type="EnsemblMetazoa" id="CLYHEMP022461.1"/>
    </source>
</evidence>
<dbReference type="RefSeq" id="XP_066935673.1">
    <property type="nucleotide sequence ID" value="XM_067079572.1"/>
</dbReference>